<gene>
    <name evidence="1" type="ORF">BN1204_004725</name>
</gene>
<dbReference type="EMBL" id="LN714476">
    <property type="protein sequence ID" value="CEL64585.1"/>
    <property type="molecule type" value="Genomic_DNA"/>
</dbReference>
<protein>
    <submittedName>
        <fullName evidence="1">Uncharacterized protein</fullName>
    </submittedName>
</protein>
<sequence>MYDPSGALKDGFWHVEHQLWSGGKG</sequence>
<evidence type="ECO:0000313" key="1">
    <source>
        <dbReference type="EMBL" id="CEL64585.1"/>
    </source>
</evidence>
<name>A0A0F7U7H8_NEOCL</name>
<organism evidence="1">
    <name type="scientific">Neospora caninum (strain Liverpool)</name>
    <dbReference type="NCBI Taxonomy" id="572307"/>
    <lineage>
        <taxon>Eukaryota</taxon>
        <taxon>Sar</taxon>
        <taxon>Alveolata</taxon>
        <taxon>Apicomplexa</taxon>
        <taxon>Conoidasida</taxon>
        <taxon>Coccidia</taxon>
        <taxon>Eucoccidiorida</taxon>
        <taxon>Eimeriorina</taxon>
        <taxon>Sarcocystidae</taxon>
        <taxon>Neospora</taxon>
    </lineage>
</organism>
<dbReference type="AlphaFoldDB" id="A0A0F7U7H8"/>
<proteinExistence type="predicted"/>
<reference evidence="1" key="1">
    <citation type="journal article" date="2015" name="PLoS ONE">
        <title>Comprehensive Evaluation of Toxoplasma gondii VEG and Neospora caninum LIV Genomes with Tachyzoite Stage Transcriptome and Proteome Defines Novel Transcript Features.</title>
        <authorList>
            <person name="Ramaprasad A."/>
            <person name="Mourier T."/>
            <person name="Naeem R."/>
            <person name="Malas T.B."/>
            <person name="Moussa E."/>
            <person name="Panigrahi A."/>
            <person name="Vermont S.J."/>
            <person name="Otto T.D."/>
            <person name="Wastling J."/>
            <person name="Pain A."/>
        </authorList>
    </citation>
    <scope>NUCLEOTIDE SEQUENCE</scope>
    <source>
        <strain evidence="1">Liverpool</strain>
    </source>
</reference>
<accession>A0A0F7U7H8</accession>